<dbReference type="Proteomes" id="UP000808337">
    <property type="component" value="Unassembled WGS sequence"/>
</dbReference>
<name>A0A9D7XLV2_9BACT</name>
<dbReference type="AlphaFoldDB" id="A0A9D7XLV2"/>
<dbReference type="EMBL" id="JADKGY010000001">
    <property type="protein sequence ID" value="MBK9981489.1"/>
    <property type="molecule type" value="Genomic_DNA"/>
</dbReference>
<evidence type="ECO:0000313" key="2">
    <source>
        <dbReference type="Proteomes" id="UP000808337"/>
    </source>
</evidence>
<organism evidence="1 2">
    <name type="scientific">Candidatus Opimibacter skivensis</name>
    <dbReference type="NCBI Taxonomy" id="2982028"/>
    <lineage>
        <taxon>Bacteria</taxon>
        <taxon>Pseudomonadati</taxon>
        <taxon>Bacteroidota</taxon>
        <taxon>Saprospiria</taxon>
        <taxon>Saprospirales</taxon>
        <taxon>Saprospiraceae</taxon>
        <taxon>Candidatus Opimibacter</taxon>
    </lineage>
</organism>
<gene>
    <name evidence="1" type="ORF">IPP15_03530</name>
</gene>
<protein>
    <submittedName>
        <fullName evidence="1">Uncharacterized protein</fullName>
    </submittedName>
</protein>
<evidence type="ECO:0000313" key="1">
    <source>
        <dbReference type="EMBL" id="MBK9981489.1"/>
    </source>
</evidence>
<comment type="caution">
    <text evidence="1">The sequence shown here is derived from an EMBL/GenBank/DDBJ whole genome shotgun (WGS) entry which is preliminary data.</text>
</comment>
<reference evidence="1 2" key="1">
    <citation type="submission" date="2020-10" db="EMBL/GenBank/DDBJ databases">
        <title>Connecting structure to function with the recovery of over 1000 high-quality activated sludge metagenome-assembled genomes encoding full-length rRNA genes using long-read sequencing.</title>
        <authorList>
            <person name="Singleton C.M."/>
            <person name="Petriglieri F."/>
            <person name="Kristensen J.M."/>
            <person name="Kirkegaard R.H."/>
            <person name="Michaelsen T.Y."/>
            <person name="Andersen M.H."/>
            <person name="Karst S.M."/>
            <person name="Dueholm M.S."/>
            <person name="Nielsen P.H."/>
            <person name="Albertsen M."/>
        </authorList>
    </citation>
    <scope>NUCLEOTIDE SEQUENCE [LARGE SCALE GENOMIC DNA]</scope>
    <source>
        <strain evidence="1">Ribe_18-Q3-R11-54_MAXAC.273</strain>
    </source>
</reference>
<accession>A0A9D7XLV2</accession>
<sequence>MKKTILFIPSFIILFLSAIVPLRASHLDGLWRNERLRITLRVEQDQDGFRAKRTDEGIWYHYITDDNRYFTDKRGNWYELIDDDQLVWNDVKSDKRINFNRVNNRDYNQFDNRGIIYNSYGNSYDRSTQNDWYNNSYVDRTDYLEGNWYQRNGRGNLQIETFHGGIRVKTEHRGWEKFYGDLSGSRFRDDDGDTIILLDDETLRFRNDHGKCEEIYTRHRHWDRDGHYWRD</sequence>
<proteinExistence type="predicted"/>